<dbReference type="Proteomes" id="UP001061361">
    <property type="component" value="Chromosome"/>
</dbReference>
<sequence length="270" mass="31694">MTDKDEEKTSVLKRIFDQVPPIMKGCEKLYHKKTWNKFLTSESGCLPFVPEGLRTTVKNLVAIKFPECKRRLEKRQRYEFTLYEKEGRAQAYRVEEALERMIVAANSSDMYNQMPLRGGKESLDLMRLTGEEAVFIELKPWATNNSPLYALIELVKNLEVYREILRNYSVEWGYDLKSLILLAPYEYYKSYGINDDKASLDKTSELLKELHTTFNMPMAMYALDYSPQEFDEYMITLLPNRNGQKADVENTPKVDSLRFDKWQLLANSWK</sequence>
<dbReference type="RefSeq" id="WP_264983457.1">
    <property type="nucleotide sequence ID" value="NZ_AP026708.1"/>
</dbReference>
<dbReference type="EMBL" id="AP026708">
    <property type="protein sequence ID" value="BDQ33400.1"/>
    <property type="molecule type" value="Genomic_DNA"/>
</dbReference>
<evidence type="ECO:0000313" key="1">
    <source>
        <dbReference type="EMBL" id="BDQ33400.1"/>
    </source>
</evidence>
<proteinExistence type="predicted"/>
<organism evidence="1 2">
    <name type="scientific">Pseudodesulfovibrio portus</name>
    <dbReference type="NCBI Taxonomy" id="231439"/>
    <lineage>
        <taxon>Bacteria</taxon>
        <taxon>Pseudomonadati</taxon>
        <taxon>Thermodesulfobacteriota</taxon>
        <taxon>Desulfovibrionia</taxon>
        <taxon>Desulfovibrionales</taxon>
        <taxon>Desulfovibrionaceae</taxon>
    </lineage>
</organism>
<accession>A0ABN6RV66</accession>
<protein>
    <submittedName>
        <fullName evidence="1">Uncharacterized protein</fullName>
    </submittedName>
</protein>
<keyword evidence="2" id="KW-1185">Reference proteome</keyword>
<name>A0ABN6RV66_9BACT</name>
<evidence type="ECO:0000313" key="2">
    <source>
        <dbReference type="Proteomes" id="UP001061361"/>
    </source>
</evidence>
<gene>
    <name evidence="1" type="ORF">JCM14722_09420</name>
</gene>
<reference evidence="1" key="1">
    <citation type="submission" date="2022-08" db="EMBL/GenBank/DDBJ databases">
        <title>Genome Sequence of the sulphate-reducing bacterium, Pseudodesulfovibrio portus JCM14722.</title>
        <authorList>
            <person name="Kondo R."/>
            <person name="Kataoka T."/>
        </authorList>
    </citation>
    <scope>NUCLEOTIDE SEQUENCE</scope>
    <source>
        <strain evidence="1">JCM 14722</strain>
    </source>
</reference>